<dbReference type="InterPro" id="IPR004843">
    <property type="entry name" value="Calcineurin-like_PHP"/>
</dbReference>
<dbReference type="PANTHER" id="PTHR42850:SF4">
    <property type="entry name" value="ZINC-DEPENDENT ENDOPOLYPHOSPHATASE"/>
    <property type="match status" value="1"/>
</dbReference>
<dbReference type="PANTHER" id="PTHR42850">
    <property type="entry name" value="METALLOPHOSPHOESTERASE"/>
    <property type="match status" value="1"/>
</dbReference>
<dbReference type="RefSeq" id="WP_145179218.1">
    <property type="nucleotide sequence ID" value="NZ_CP037422.1"/>
</dbReference>
<protein>
    <submittedName>
        <fullName evidence="2">Serine/threonine-protein phosphatase 1</fullName>
        <ecNumber evidence="2">3.1.3.16</ecNumber>
    </submittedName>
</protein>
<dbReference type="GO" id="GO:0005737">
    <property type="term" value="C:cytoplasm"/>
    <property type="evidence" value="ECO:0007669"/>
    <property type="project" value="TreeGrafter"/>
</dbReference>
<name>A0A517X1Q7_9PLAN</name>
<organism evidence="2 3">
    <name type="scientific">Gimesia aquarii</name>
    <dbReference type="NCBI Taxonomy" id="2527964"/>
    <lineage>
        <taxon>Bacteria</taxon>
        <taxon>Pseudomonadati</taxon>
        <taxon>Planctomycetota</taxon>
        <taxon>Planctomycetia</taxon>
        <taxon>Planctomycetales</taxon>
        <taxon>Planctomycetaceae</taxon>
        <taxon>Gimesia</taxon>
    </lineage>
</organism>
<dbReference type="EC" id="3.1.3.16" evidence="2"/>
<dbReference type="Proteomes" id="UP000318384">
    <property type="component" value="Chromosome"/>
</dbReference>
<sequence length="226" mass="25475">MGRLLAIGDIHGCLISLKLLIEKVRPTHEDLVIVLGDIIARGPESKGCLDFLIELNEELKMVFLMGNHEEFMLEAKTSSIACGSWIYFGGEEVLRSYDPLHQTVDIKNVPENHWKFIESFQDYFETDEEIFVHGMIEPDKPVHGQDSTSFRWLTFSKASPHISGKRVICGHTLQESGVPSNLKHSICIDTNTCENGWLTCLDVKAELAHQTNEAGDYRILDISSTE</sequence>
<keyword evidence="2" id="KW-0378">Hydrolase</keyword>
<accession>A0A517X1Q7</accession>
<dbReference type="GO" id="GO:0008803">
    <property type="term" value="F:bis(5'-nucleosyl)-tetraphosphatase (symmetrical) activity"/>
    <property type="evidence" value="ECO:0007669"/>
    <property type="project" value="TreeGrafter"/>
</dbReference>
<proteinExistence type="predicted"/>
<dbReference type="GO" id="GO:0004722">
    <property type="term" value="F:protein serine/threonine phosphatase activity"/>
    <property type="evidence" value="ECO:0007669"/>
    <property type="project" value="UniProtKB-EC"/>
</dbReference>
<dbReference type="GO" id="GO:0110154">
    <property type="term" value="P:RNA decapping"/>
    <property type="evidence" value="ECO:0007669"/>
    <property type="project" value="TreeGrafter"/>
</dbReference>
<dbReference type="Gene3D" id="3.60.21.10">
    <property type="match status" value="1"/>
</dbReference>
<feature type="domain" description="Calcineurin-like phosphoesterase" evidence="1">
    <location>
        <begin position="3"/>
        <end position="143"/>
    </location>
</feature>
<dbReference type="OrthoDB" id="384253at2"/>
<evidence type="ECO:0000313" key="2">
    <source>
        <dbReference type="EMBL" id="QDU11429.1"/>
    </source>
</evidence>
<dbReference type="InterPro" id="IPR050126">
    <property type="entry name" value="Ap4A_hydrolase"/>
</dbReference>
<evidence type="ECO:0000313" key="3">
    <source>
        <dbReference type="Proteomes" id="UP000318384"/>
    </source>
</evidence>
<dbReference type="SUPFAM" id="SSF56300">
    <property type="entry name" value="Metallo-dependent phosphatases"/>
    <property type="match status" value="1"/>
</dbReference>
<evidence type="ECO:0000259" key="1">
    <source>
        <dbReference type="Pfam" id="PF00149"/>
    </source>
</evidence>
<dbReference type="InterPro" id="IPR029052">
    <property type="entry name" value="Metallo-depent_PP-like"/>
</dbReference>
<dbReference type="AlphaFoldDB" id="A0A517X1Q7"/>
<reference evidence="2 3" key="1">
    <citation type="submission" date="2019-03" db="EMBL/GenBank/DDBJ databases">
        <title>Deep-cultivation of Planctomycetes and their phenomic and genomic characterization uncovers novel biology.</title>
        <authorList>
            <person name="Wiegand S."/>
            <person name="Jogler M."/>
            <person name="Boedeker C."/>
            <person name="Pinto D."/>
            <person name="Vollmers J."/>
            <person name="Rivas-Marin E."/>
            <person name="Kohn T."/>
            <person name="Peeters S.H."/>
            <person name="Heuer A."/>
            <person name="Rast P."/>
            <person name="Oberbeckmann S."/>
            <person name="Bunk B."/>
            <person name="Jeske O."/>
            <person name="Meyerdierks A."/>
            <person name="Storesund J.E."/>
            <person name="Kallscheuer N."/>
            <person name="Luecker S."/>
            <person name="Lage O.M."/>
            <person name="Pohl T."/>
            <person name="Merkel B.J."/>
            <person name="Hornburger P."/>
            <person name="Mueller R.-W."/>
            <person name="Bruemmer F."/>
            <person name="Labrenz M."/>
            <person name="Spormann A.M."/>
            <person name="Op den Camp H."/>
            <person name="Overmann J."/>
            <person name="Amann R."/>
            <person name="Jetten M.S.M."/>
            <person name="Mascher T."/>
            <person name="Medema M.H."/>
            <person name="Devos D.P."/>
            <person name="Kaster A.-K."/>
            <person name="Ovreas L."/>
            <person name="Rohde M."/>
            <person name="Galperin M.Y."/>
            <person name="Jogler C."/>
        </authorList>
    </citation>
    <scope>NUCLEOTIDE SEQUENCE [LARGE SCALE GENOMIC DNA]</scope>
    <source>
        <strain evidence="2 3">V202</strain>
    </source>
</reference>
<keyword evidence="3" id="KW-1185">Reference proteome</keyword>
<gene>
    <name evidence="2" type="primary">pphA_2</name>
    <name evidence="2" type="ORF">V202x_48510</name>
</gene>
<dbReference type="EMBL" id="CP037422">
    <property type="protein sequence ID" value="QDU11429.1"/>
    <property type="molecule type" value="Genomic_DNA"/>
</dbReference>
<dbReference type="Pfam" id="PF00149">
    <property type="entry name" value="Metallophos"/>
    <property type="match status" value="1"/>
</dbReference>